<accession>F2NK25</accession>
<dbReference type="AlphaFoldDB" id="F2NK25"/>
<organism evidence="5 6">
    <name type="scientific">Marinithermus hydrothermalis (strain DSM 14884 / JCM 11576 / T1)</name>
    <dbReference type="NCBI Taxonomy" id="869210"/>
    <lineage>
        <taxon>Bacteria</taxon>
        <taxon>Thermotogati</taxon>
        <taxon>Deinococcota</taxon>
        <taxon>Deinococci</taxon>
        <taxon>Thermales</taxon>
        <taxon>Thermaceae</taxon>
        <taxon>Marinithermus</taxon>
    </lineage>
</organism>
<keyword evidence="5" id="KW-0224">Dipeptidase</keyword>
<evidence type="ECO:0000256" key="3">
    <source>
        <dbReference type="ARBA" id="ARBA00022801"/>
    </source>
</evidence>
<dbReference type="SUPFAM" id="SSF53187">
    <property type="entry name" value="Zn-dependent exopeptidases"/>
    <property type="match status" value="1"/>
</dbReference>
<dbReference type="Pfam" id="PF07687">
    <property type="entry name" value="M20_dimer"/>
    <property type="match status" value="1"/>
</dbReference>
<dbReference type="NCBIfam" id="NF005914">
    <property type="entry name" value="PRK07907.1"/>
    <property type="match status" value="1"/>
</dbReference>
<dbReference type="InterPro" id="IPR011650">
    <property type="entry name" value="Peptidase_M20_dimer"/>
</dbReference>
<keyword evidence="1" id="KW-0645">Protease</keyword>
<dbReference type="Pfam" id="PF01546">
    <property type="entry name" value="Peptidase_M20"/>
    <property type="match status" value="1"/>
</dbReference>
<reference evidence="5 6" key="1">
    <citation type="journal article" date="2012" name="Stand. Genomic Sci.">
        <title>Complete genome sequence of the aerobic, heterotroph Marinithermus hydrothermalis type strain (T1(T)) from a deep-sea hydrothermal vent chimney.</title>
        <authorList>
            <person name="Copeland A."/>
            <person name="Gu W."/>
            <person name="Yasawong M."/>
            <person name="Lapidus A."/>
            <person name="Lucas S."/>
            <person name="Deshpande S."/>
            <person name="Pagani I."/>
            <person name="Tapia R."/>
            <person name="Cheng J.F."/>
            <person name="Goodwin L.A."/>
            <person name="Pitluck S."/>
            <person name="Liolios K."/>
            <person name="Ivanova N."/>
            <person name="Mavromatis K."/>
            <person name="Mikhailova N."/>
            <person name="Pati A."/>
            <person name="Chen A."/>
            <person name="Palaniappan K."/>
            <person name="Land M."/>
            <person name="Pan C."/>
            <person name="Brambilla E.M."/>
            <person name="Rohde M."/>
            <person name="Tindall B.J."/>
            <person name="Sikorski J."/>
            <person name="Goker M."/>
            <person name="Detter J.C."/>
            <person name="Bristow J."/>
            <person name="Eisen J.A."/>
            <person name="Markowitz V."/>
            <person name="Hugenholtz P."/>
            <person name="Kyrpides N.C."/>
            <person name="Klenk H.P."/>
            <person name="Woyke T."/>
        </authorList>
    </citation>
    <scope>NUCLEOTIDE SEQUENCE [LARGE SCALE GENOMIC DNA]</scope>
    <source>
        <strain evidence="6">DSM 14884 / JCM 11576 / T1</strain>
    </source>
</reference>
<evidence type="ECO:0000259" key="4">
    <source>
        <dbReference type="Pfam" id="PF07687"/>
    </source>
</evidence>
<dbReference type="GO" id="GO:0016805">
    <property type="term" value="F:dipeptidase activity"/>
    <property type="evidence" value="ECO:0007669"/>
    <property type="project" value="UniProtKB-KW"/>
</dbReference>
<evidence type="ECO:0000256" key="1">
    <source>
        <dbReference type="ARBA" id="ARBA00022670"/>
    </source>
</evidence>
<dbReference type="Proteomes" id="UP000007030">
    <property type="component" value="Chromosome"/>
</dbReference>
<dbReference type="GO" id="GO:0006508">
    <property type="term" value="P:proteolysis"/>
    <property type="evidence" value="ECO:0007669"/>
    <property type="project" value="UniProtKB-KW"/>
</dbReference>
<name>F2NK25_MARHT</name>
<dbReference type="Gene3D" id="3.40.630.10">
    <property type="entry name" value="Zn peptidases"/>
    <property type="match status" value="1"/>
</dbReference>
<dbReference type="GO" id="GO:0046872">
    <property type="term" value="F:metal ion binding"/>
    <property type="evidence" value="ECO:0007669"/>
    <property type="project" value="UniProtKB-KW"/>
</dbReference>
<dbReference type="STRING" id="869210.Marky_1256"/>
<feature type="domain" description="Peptidase M20 dimerisation" evidence="4">
    <location>
        <begin position="178"/>
        <end position="337"/>
    </location>
</feature>
<dbReference type="EMBL" id="CP002630">
    <property type="protein sequence ID" value="AEB11996.1"/>
    <property type="molecule type" value="Genomic_DNA"/>
</dbReference>
<keyword evidence="3 5" id="KW-0378">Hydrolase</keyword>
<evidence type="ECO:0000313" key="6">
    <source>
        <dbReference type="Proteomes" id="UP000007030"/>
    </source>
</evidence>
<dbReference type="PANTHER" id="PTHR43270:SF12">
    <property type="entry name" value="SUCCINYL-DIAMINOPIMELATE DESUCCINYLASE"/>
    <property type="match status" value="1"/>
</dbReference>
<keyword evidence="2" id="KW-0479">Metal-binding</keyword>
<dbReference type="Gene3D" id="3.30.70.360">
    <property type="match status" value="1"/>
</dbReference>
<dbReference type="InterPro" id="IPR051458">
    <property type="entry name" value="Cyt/Met_Dipeptidase"/>
</dbReference>
<dbReference type="RefSeq" id="WP_013704043.1">
    <property type="nucleotide sequence ID" value="NC_015387.1"/>
</dbReference>
<sequence length="442" mass="48546">MKRHLDDLFELLSIPSVSADPAHKADVQRAAEWLKAKLEAIGFAAEMVPTDGHPIVYAERIVDPKAPTVLVYGHYDVQPPDPLELWETPPFEPTVRDGKLYARGASDDKGQFYAHIAAVSDLGADLPVNVKFVIEGEEEIGSPNLVPFVRAHAARLAADAVVISDSPMFAPGLPTLTYALRGLAYLEVQIEGAARDMHSGAYGGAVPNPVHAAAWMIAKLKDEDGRILIPGFYDKVRPLSQGERLMWRELPFDEAEFARSVGVEATPGEPGYSVLERRWARPTLDVNGIWGGYQGEGAKTVIPARAGFKFSMRLVPDQDPEEVYAMTERYLQEIAPEGYRVRILRHHGGRPVLVLIDSPPMQAAARALEAAWGRKTVFTREGGSIPIVAEFQDLLGAPVVMMGFGLNDDNLHAPNEKLDLVNFEKAVEASRNFLRILPEHLG</sequence>
<dbReference type="SUPFAM" id="SSF55031">
    <property type="entry name" value="Bacterial exopeptidase dimerisation domain"/>
    <property type="match status" value="1"/>
</dbReference>
<proteinExistence type="predicted"/>
<dbReference type="NCBIfam" id="NF006579">
    <property type="entry name" value="PRK09104.1"/>
    <property type="match status" value="1"/>
</dbReference>
<evidence type="ECO:0000256" key="2">
    <source>
        <dbReference type="ARBA" id="ARBA00022723"/>
    </source>
</evidence>
<dbReference type="HOGENOM" id="CLU_029469_2_1_0"/>
<dbReference type="OrthoDB" id="9761532at2"/>
<dbReference type="KEGG" id="mhd:Marky_1256"/>
<dbReference type="EC" id="3.4.13.20" evidence="5"/>
<dbReference type="InterPro" id="IPR002933">
    <property type="entry name" value="Peptidase_M20"/>
</dbReference>
<keyword evidence="6" id="KW-1185">Reference proteome</keyword>
<evidence type="ECO:0000313" key="5">
    <source>
        <dbReference type="EMBL" id="AEB11996.1"/>
    </source>
</evidence>
<dbReference type="eggNOG" id="COG0624">
    <property type="taxonomic scope" value="Bacteria"/>
</dbReference>
<gene>
    <name evidence="5" type="ordered locus">Marky_1256</name>
</gene>
<dbReference type="InterPro" id="IPR036264">
    <property type="entry name" value="Bact_exopeptidase_dim_dom"/>
</dbReference>
<dbReference type="NCBIfam" id="NF006053">
    <property type="entry name" value="PRK08201.1"/>
    <property type="match status" value="1"/>
</dbReference>
<dbReference type="PANTHER" id="PTHR43270">
    <property type="entry name" value="BETA-ALA-HIS DIPEPTIDASE"/>
    <property type="match status" value="1"/>
</dbReference>
<protein>
    <submittedName>
        <fullName evidence="5">Beta-Ala-His dipeptidase</fullName>
        <ecNumber evidence="5">3.4.13.20</ecNumber>
    </submittedName>
</protein>